<dbReference type="Pfam" id="PF01596">
    <property type="entry name" value="Methyltransf_3"/>
    <property type="match status" value="1"/>
</dbReference>
<protein>
    <submittedName>
        <fullName evidence="4">Predicted O-methyltransferase YrrM</fullName>
    </submittedName>
</protein>
<sequence>MTRTTLPLDGPLADYWLSISREPAAMIQLRTATQDHRLGKMQLAPEQGLLLMFLLRLIGAQRYLEVGTFTGYSALAAALAMGETGRVTACDVSDTFTRVAREHWQAAGVAERIALILQPALRTMDDLLAHGAAGSYDCVFVDADKPPYPEYYERALQLLRPGGLVILDNMLQGGSVATAQDDEAPGIRIVRELNEQLRDDERVEHCMLPLGDGMTLLRKR</sequence>
<accession>A0A1W1Y191</accession>
<organism evidence="4 5">
    <name type="scientific">Andreprevotia lacus DSM 23236</name>
    <dbReference type="NCBI Taxonomy" id="1121001"/>
    <lineage>
        <taxon>Bacteria</taxon>
        <taxon>Pseudomonadati</taxon>
        <taxon>Pseudomonadota</taxon>
        <taxon>Betaproteobacteria</taxon>
        <taxon>Neisseriales</taxon>
        <taxon>Chitinibacteraceae</taxon>
        <taxon>Andreprevotia</taxon>
    </lineage>
</organism>
<dbReference type="InterPro" id="IPR050362">
    <property type="entry name" value="Cation-dep_OMT"/>
</dbReference>
<dbReference type="InterPro" id="IPR002935">
    <property type="entry name" value="SAM_O-MeTrfase"/>
</dbReference>
<dbReference type="STRING" id="1121001.SAMN02745857_04259"/>
<keyword evidence="2 4" id="KW-0808">Transferase</keyword>
<keyword evidence="5" id="KW-1185">Reference proteome</keyword>
<reference evidence="4 5" key="1">
    <citation type="submission" date="2017-04" db="EMBL/GenBank/DDBJ databases">
        <authorList>
            <person name="Afonso C.L."/>
            <person name="Miller P.J."/>
            <person name="Scott M.A."/>
            <person name="Spackman E."/>
            <person name="Goraichik I."/>
            <person name="Dimitrov K.M."/>
            <person name="Suarez D.L."/>
            <person name="Swayne D.E."/>
        </authorList>
    </citation>
    <scope>NUCLEOTIDE SEQUENCE [LARGE SCALE GENOMIC DNA]</scope>
    <source>
        <strain evidence="4 5">DSM 23236</strain>
    </source>
</reference>
<name>A0A1W1Y191_9NEIS</name>
<keyword evidence="1 4" id="KW-0489">Methyltransferase</keyword>
<evidence type="ECO:0000313" key="4">
    <source>
        <dbReference type="EMBL" id="SMC29916.1"/>
    </source>
</evidence>
<dbReference type="SUPFAM" id="SSF53335">
    <property type="entry name" value="S-adenosyl-L-methionine-dependent methyltransferases"/>
    <property type="match status" value="1"/>
</dbReference>
<dbReference type="PANTHER" id="PTHR10509">
    <property type="entry name" value="O-METHYLTRANSFERASE-RELATED"/>
    <property type="match status" value="1"/>
</dbReference>
<dbReference type="RefSeq" id="WP_084093157.1">
    <property type="nucleotide sequence ID" value="NZ_FWXD01000052.1"/>
</dbReference>
<proteinExistence type="predicted"/>
<dbReference type="OrthoDB" id="9799672at2"/>
<dbReference type="GO" id="GO:0008757">
    <property type="term" value="F:S-adenosylmethionine-dependent methyltransferase activity"/>
    <property type="evidence" value="ECO:0007669"/>
    <property type="project" value="TreeGrafter"/>
</dbReference>
<dbReference type="PROSITE" id="PS51682">
    <property type="entry name" value="SAM_OMT_I"/>
    <property type="match status" value="1"/>
</dbReference>
<evidence type="ECO:0000313" key="5">
    <source>
        <dbReference type="Proteomes" id="UP000192761"/>
    </source>
</evidence>
<dbReference type="PANTHER" id="PTHR10509:SF14">
    <property type="entry name" value="CAFFEOYL-COA O-METHYLTRANSFERASE 3-RELATED"/>
    <property type="match status" value="1"/>
</dbReference>
<dbReference type="Proteomes" id="UP000192761">
    <property type="component" value="Unassembled WGS sequence"/>
</dbReference>
<dbReference type="GO" id="GO:0032259">
    <property type="term" value="P:methylation"/>
    <property type="evidence" value="ECO:0007669"/>
    <property type="project" value="UniProtKB-KW"/>
</dbReference>
<dbReference type="EMBL" id="FWXD01000052">
    <property type="protein sequence ID" value="SMC29916.1"/>
    <property type="molecule type" value="Genomic_DNA"/>
</dbReference>
<evidence type="ECO:0000256" key="2">
    <source>
        <dbReference type="ARBA" id="ARBA00022679"/>
    </source>
</evidence>
<dbReference type="AlphaFoldDB" id="A0A1W1Y191"/>
<evidence type="ECO:0000256" key="3">
    <source>
        <dbReference type="ARBA" id="ARBA00022691"/>
    </source>
</evidence>
<dbReference type="CDD" id="cd02440">
    <property type="entry name" value="AdoMet_MTases"/>
    <property type="match status" value="1"/>
</dbReference>
<dbReference type="GO" id="GO:0008171">
    <property type="term" value="F:O-methyltransferase activity"/>
    <property type="evidence" value="ECO:0007669"/>
    <property type="project" value="InterPro"/>
</dbReference>
<keyword evidence="3" id="KW-0949">S-adenosyl-L-methionine</keyword>
<dbReference type="Gene3D" id="3.40.50.150">
    <property type="entry name" value="Vaccinia Virus protein VP39"/>
    <property type="match status" value="1"/>
</dbReference>
<evidence type="ECO:0000256" key="1">
    <source>
        <dbReference type="ARBA" id="ARBA00022603"/>
    </source>
</evidence>
<dbReference type="InterPro" id="IPR029063">
    <property type="entry name" value="SAM-dependent_MTases_sf"/>
</dbReference>
<gene>
    <name evidence="4" type="ORF">SAMN02745857_04259</name>
</gene>